<dbReference type="STRING" id="1121442.SAMN02745702_01939"/>
<dbReference type="InterPro" id="IPR004299">
    <property type="entry name" value="MBOAT_fam"/>
</dbReference>
<keyword evidence="3 9" id="KW-1003">Cell membrane</keyword>
<comment type="subcellular location">
    <subcellularLocation>
        <location evidence="1">Cell membrane</location>
        <topology evidence="1">Multi-pass membrane protein</topology>
    </subcellularLocation>
</comment>
<dbReference type="Proteomes" id="UP000189733">
    <property type="component" value="Unassembled WGS sequence"/>
</dbReference>
<dbReference type="AlphaFoldDB" id="A0A1T4WBW6"/>
<feature type="transmembrane region" description="Helical" evidence="10">
    <location>
        <begin position="187"/>
        <end position="204"/>
    </location>
</feature>
<keyword evidence="5 10" id="KW-0812">Transmembrane</keyword>
<evidence type="ECO:0000256" key="4">
    <source>
        <dbReference type="ARBA" id="ARBA00022679"/>
    </source>
</evidence>
<evidence type="ECO:0000256" key="3">
    <source>
        <dbReference type="ARBA" id="ARBA00022475"/>
    </source>
</evidence>
<evidence type="ECO:0000256" key="9">
    <source>
        <dbReference type="PIRNR" id="PIRNR016636"/>
    </source>
</evidence>
<protein>
    <submittedName>
        <fullName evidence="11">D-alanyl-lipoteichoic acid acyltransferase DltB, MBOAT superfamily</fullName>
    </submittedName>
</protein>
<feature type="transmembrane region" description="Helical" evidence="10">
    <location>
        <begin position="448"/>
        <end position="466"/>
    </location>
</feature>
<evidence type="ECO:0000313" key="11">
    <source>
        <dbReference type="EMBL" id="SKA74425.1"/>
    </source>
</evidence>
<proteinExistence type="inferred from homology"/>
<feature type="transmembrane region" description="Helical" evidence="10">
    <location>
        <begin position="418"/>
        <end position="436"/>
    </location>
</feature>
<dbReference type="GO" id="GO:0016746">
    <property type="term" value="F:acyltransferase activity"/>
    <property type="evidence" value="ECO:0007669"/>
    <property type="project" value="UniProtKB-KW"/>
</dbReference>
<evidence type="ECO:0000256" key="2">
    <source>
        <dbReference type="ARBA" id="ARBA00010323"/>
    </source>
</evidence>
<feature type="transmembrane region" description="Helical" evidence="10">
    <location>
        <begin position="79"/>
        <end position="96"/>
    </location>
</feature>
<evidence type="ECO:0000256" key="1">
    <source>
        <dbReference type="ARBA" id="ARBA00004651"/>
    </source>
</evidence>
<dbReference type="GO" id="GO:0042121">
    <property type="term" value="P:alginic acid biosynthetic process"/>
    <property type="evidence" value="ECO:0007669"/>
    <property type="project" value="InterPro"/>
</dbReference>
<feature type="transmembrane region" description="Helical" evidence="10">
    <location>
        <begin position="53"/>
        <end position="70"/>
    </location>
</feature>
<name>A0A1T4WBW6_9BACT</name>
<dbReference type="EMBL" id="FUYA01000006">
    <property type="protein sequence ID" value="SKA74425.1"/>
    <property type="molecule type" value="Genomic_DNA"/>
</dbReference>
<reference evidence="11 12" key="1">
    <citation type="submission" date="2017-02" db="EMBL/GenBank/DDBJ databases">
        <authorList>
            <person name="Peterson S.W."/>
        </authorList>
    </citation>
    <scope>NUCLEOTIDE SEQUENCE [LARGE SCALE GENOMIC DNA]</scope>
    <source>
        <strain evidence="11 12">DSM 18034</strain>
    </source>
</reference>
<feature type="transmembrane region" description="Helical" evidence="10">
    <location>
        <begin position="147"/>
        <end position="167"/>
    </location>
</feature>
<evidence type="ECO:0000256" key="10">
    <source>
        <dbReference type="SAM" id="Phobius"/>
    </source>
</evidence>
<dbReference type="GO" id="GO:0005886">
    <property type="term" value="C:plasma membrane"/>
    <property type="evidence" value="ECO:0007669"/>
    <property type="project" value="UniProtKB-SubCell"/>
</dbReference>
<comment type="similarity">
    <text evidence="2 9">Belongs to the membrane-bound acyltransferase family.</text>
</comment>
<feature type="transmembrane region" description="Helical" evidence="10">
    <location>
        <begin position="355"/>
        <end position="374"/>
    </location>
</feature>
<gene>
    <name evidence="11" type="ORF">SAMN02745702_01939</name>
</gene>
<evidence type="ECO:0000313" key="12">
    <source>
        <dbReference type="Proteomes" id="UP000189733"/>
    </source>
</evidence>
<keyword evidence="7 9" id="KW-0472">Membrane</keyword>
<sequence>MLFSSLEFLFLFLPITLIGYYSFCIKRAPKLATYWLTGASIFFYGWWNPHYLLLLGFSILLNFFFAKILLQTSAQQRPLLTMGIASNLALLGYFKYTNFIVLNLNSVLAQPLTIEHIILPLGISFFTFQQISFLVDCYRGEGKLYKLTEYVLFVCFFPQLIAGPIVHHKEMMPQFSKLRSRVLNWKNLYYGIFLFGIGLFKKVVIADPLAPFVHASFEVVQHPSFLDAWAGSLCYTMQLYFDFSGYSDMAIGLGLLFNISLPANFNSPYKALSIQDFWRRWHMTLSRWLRDYIYIPLGGNRKGSHRLLLNLFLTFFIGGIWHGAGWTFIIWGAMHGLALIIHRLWRAAGLTLSKPLAWLCTFLFINFAWVIFRAQSIHDALKIYTAMLGASGFGAWSHEMLTYYDDAMKANPSAEIKYLGYATALCFLTGSSLWLVDKIGKTRAATAFATGALTCAIIFILQHNYAAEFIYFQF</sequence>
<dbReference type="InterPro" id="IPR051085">
    <property type="entry name" value="MB_O-acyltransferase"/>
</dbReference>
<evidence type="ECO:0000256" key="5">
    <source>
        <dbReference type="ARBA" id="ARBA00022692"/>
    </source>
</evidence>
<dbReference type="PANTHER" id="PTHR13285">
    <property type="entry name" value="ACYLTRANSFERASE"/>
    <property type="match status" value="1"/>
</dbReference>
<dbReference type="InterPro" id="IPR028362">
    <property type="entry name" value="AlgI"/>
</dbReference>
<evidence type="ECO:0000256" key="7">
    <source>
        <dbReference type="ARBA" id="ARBA00023136"/>
    </source>
</evidence>
<organism evidence="11 12">
    <name type="scientific">Desulfobaculum bizertense DSM 18034</name>
    <dbReference type="NCBI Taxonomy" id="1121442"/>
    <lineage>
        <taxon>Bacteria</taxon>
        <taxon>Pseudomonadati</taxon>
        <taxon>Thermodesulfobacteriota</taxon>
        <taxon>Desulfovibrionia</taxon>
        <taxon>Desulfovibrionales</taxon>
        <taxon>Desulfovibrionaceae</taxon>
        <taxon>Desulfobaculum</taxon>
    </lineage>
</organism>
<dbReference type="PIRSF" id="PIRSF016636">
    <property type="entry name" value="AlgI_DltB"/>
    <property type="match status" value="1"/>
</dbReference>
<dbReference type="PANTHER" id="PTHR13285:SF23">
    <property type="entry name" value="TEICHOIC ACID D-ALANYLTRANSFERASE"/>
    <property type="match status" value="1"/>
</dbReference>
<keyword evidence="12" id="KW-1185">Reference proteome</keyword>
<dbReference type="InterPro" id="IPR024194">
    <property type="entry name" value="Ac/AlaTfrase_AlgI/DltB"/>
</dbReference>
<accession>A0A1T4WBW6</accession>
<evidence type="ECO:0000256" key="6">
    <source>
        <dbReference type="ARBA" id="ARBA00022989"/>
    </source>
</evidence>
<dbReference type="PIRSF" id="PIRSF500217">
    <property type="entry name" value="AlgI"/>
    <property type="match status" value="1"/>
</dbReference>
<feature type="transmembrane region" description="Helical" evidence="10">
    <location>
        <begin position="6"/>
        <end position="24"/>
    </location>
</feature>
<dbReference type="OrthoDB" id="139172at2"/>
<keyword evidence="8 9" id="KW-0012">Acyltransferase</keyword>
<evidence type="ECO:0000256" key="8">
    <source>
        <dbReference type="ARBA" id="ARBA00023315"/>
    </source>
</evidence>
<keyword evidence="6 10" id="KW-1133">Transmembrane helix</keyword>
<keyword evidence="4 9" id="KW-0808">Transferase</keyword>
<dbReference type="Pfam" id="PF03062">
    <property type="entry name" value="MBOAT"/>
    <property type="match status" value="1"/>
</dbReference>
<feature type="transmembrane region" description="Helical" evidence="10">
    <location>
        <begin position="307"/>
        <end position="335"/>
    </location>
</feature>